<keyword evidence="3 5" id="KW-0964">Secreted</keyword>
<dbReference type="InterPro" id="IPR031825">
    <property type="entry name" value="RXLR"/>
</dbReference>
<comment type="domain">
    <text evidence="5">The RxLR-dEER motif acts to carry the protein into the host cell cytoplasm through binding to cell surface phosphatidylinositol-3-phosphate.</text>
</comment>
<keyword evidence="4 5" id="KW-0732">Signal</keyword>
<evidence type="ECO:0000256" key="1">
    <source>
        <dbReference type="ARBA" id="ARBA00004613"/>
    </source>
</evidence>
<evidence type="ECO:0000313" key="6">
    <source>
        <dbReference type="EMBL" id="POM70283.1"/>
    </source>
</evidence>
<dbReference type="AlphaFoldDB" id="A0A2P4XXJ6"/>
<dbReference type="PROSITE" id="PS51257">
    <property type="entry name" value="PROKAR_LIPOPROTEIN"/>
    <property type="match status" value="1"/>
</dbReference>
<comment type="similarity">
    <text evidence="2 5">Belongs to the RxLR effector family.</text>
</comment>
<organism evidence="6 7">
    <name type="scientific">Phytophthora palmivora</name>
    <dbReference type="NCBI Taxonomy" id="4796"/>
    <lineage>
        <taxon>Eukaryota</taxon>
        <taxon>Sar</taxon>
        <taxon>Stramenopiles</taxon>
        <taxon>Oomycota</taxon>
        <taxon>Peronosporomycetes</taxon>
        <taxon>Peronosporales</taxon>
        <taxon>Peronosporaceae</taxon>
        <taxon>Phytophthora</taxon>
    </lineage>
</organism>
<reference evidence="6 7" key="1">
    <citation type="journal article" date="2017" name="Genome Biol. Evol.">
        <title>Phytophthora megakarya and P. palmivora, closely related causal agents of cacao black pod rot, underwent increases in genome sizes and gene numbers by different mechanisms.</title>
        <authorList>
            <person name="Ali S.S."/>
            <person name="Shao J."/>
            <person name="Lary D.J."/>
            <person name="Kronmiller B."/>
            <person name="Shen D."/>
            <person name="Strem M.D."/>
            <person name="Amoako-Attah I."/>
            <person name="Akrofi A.Y."/>
            <person name="Begoude B.A."/>
            <person name="Ten Hoopen G.M."/>
            <person name="Coulibaly K."/>
            <person name="Kebe B.I."/>
            <person name="Melnick R.L."/>
            <person name="Guiltinan M.J."/>
            <person name="Tyler B.M."/>
            <person name="Meinhardt L.W."/>
            <person name="Bailey B.A."/>
        </authorList>
    </citation>
    <scope>NUCLEOTIDE SEQUENCE [LARGE SCALE GENOMIC DNA]</scope>
    <source>
        <strain evidence="7">sbr112.9</strain>
    </source>
</reference>
<comment type="caution">
    <text evidence="6">The sequence shown here is derived from an EMBL/GenBank/DDBJ whole genome shotgun (WGS) entry which is preliminary data.</text>
</comment>
<keyword evidence="7" id="KW-1185">Reference proteome</keyword>
<dbReference type="EMBL" id="NCKW01007172">
    <property type="protein sequence ID" value="POM70283.1"/>
    <property type="molecule type" value="Genomic_DNA"/>
</dbReference>
<accession>A0A2P4XXJ6</accession>
<gene>
    <name evidence="6" type="ORF">PHPALM_13298</name>
</gene>
<proteinExistence type="inferred from homology"/>
<evidence type="ECO:0000313" key="7">
    <source>
        <dbReference type="Proteomes" id="UP000237271"/>
    </source>
</evidence>
<protein>
    <recommendedName>
        <fullName evidence="5">RxLR effector protein</fullName>
    </recommendedName>
</protein>
<evidence type="ECO:0000256" key="4">
    <source>
        <dbReference type="ARBA" id="ARBA00022729"/>
    </source>
</evidence>
<name>A0A2P4XXJ6_9STRA</name>
<dbReference type="OrthoDB" id="128893at2759"/>
<feature type="signal peptide" evidence="5">
    <location>
        <begin position="1"/>
        <end position="20"/>
    </location>
</feature>
<evidence type="ECO:0000256" key="3">
    <source>
        <dbReference type="ARBA" id="ARBA00022525"/>
    </source>
</evidence>
<dbReference type="Pfam" id="PF16810">
    <property type="entry name" value="RXLR"/>
    <property type="match status" value="1"/>
</dbReference>
<feature type="chain" id="PRO_5044961557" description="RxLR effector protein" evidence="5">
    <location>
        <begin position="21"/>
        <end position="124"/>
    </location>
</feature>
<comment type="function">
    <text evidence="5">Effector that suppresses plant defense responses during pathogen infection.</text>
</comment>
<comment type="subcellular location">
    <subcellularLocation>
        <location evidence="1 5">Secreted</location>
    </subcellularLocation>
</comment>
<sequence>MRFFLIVAVAALAFVSSCDAAVAGNSVRALNDDNTAGRSLRNYDDELDQVNSKDSEDRAATSSGVYRVWYKAKLTPQQVKAVFGVTTAEMNNIAKELQRFYLGYYSYYAAQKKKEKQREMEKNI</sequence>
<evidence type="ECO:0000256" key="5">
    <source>
        <dbReference type="RuleBase" id="RU367124"/>
    </source>
</evidence>
<dbReference type="Proteomes" id="UP000237271">
    <property type="component" value="Unassembled WGS sequence"/>
</dbReference>
<evidence type="ECO:0000256" key="2">
    <source>
        <dbReference type="ARBA" id="ARBA00010400"/>
    </source>
</evidence>